<dbReference type="Proteomes" id="UP000037696">
    <property type="component" value="Unassembled WGS sequence"/>
</dbReference>
<evidence type="ECO:0000313" key="2">
    <source>
        <dbReference type="Proteomes" id="UP000037696"/>
    </source>
</evidence>
<accession>A0A0M8P9V1</accession>
<reference evidence="1 2" key="1">
    <citation type="submission" date="2015-08" db="EMBL/GenBank/DDBJ databases">
        <title>Genome sequencing of Penicillium nordicum.</title>
        <authorList>
            <person name="Nguyen H.D."/>
            <person name="Seifert K.A."/>
        </authorList>
    </citation>
    <scope>NUCLEOTIDE SEQUENCE [LARGE SCALE GENOMIC DNA]</scope>
    <source>
        <strain evidence="1 2">DAOMC 185683</strain>
    </source>
</reference>
<organism evidence="1 2">
    <name type="scientific">Penicillium nordicum</name>
    <dbReference type="NCBI Taxonomy" id="229535"/>
    <lineage>
        <taxon>Eukaryota</taxon>
        <taxon>Fungi</taxon>
        <taxon>Dikarya</taxon>
        <taxon>Ascomycota</taxon>
        <taxon>Pezizomycotina</taxon>
        <taxon>Eurotiomycetes</taxon>
        <taxon>Eurotiomycetidae</taxon>
        <taxon>Eurotiales</taxon>
        <taxon>Aspergillaceae</taxon>
        <taxon>Penicillium</taxon>
    </lineage>
</organism>
<dbReference type="AlphaFoldDB" id="A0A0M8P9V1"/>
<name>A0A0M8P9V1_9EURO</name>
<protein>
    <submittedName>
        <fullName evidence="1">Uncharacterized protein</fullName>
    </submittedName>
</protein>
<comment type="caution">
    <text evidence="1">The sequence shown here is derived from an EMBL/GenBank/DDBJ whole genome shotgun (WGS) entry which is preliminary data.</text>
</comment>
<proteinExistence type="predicted"/>
<evidence type="ECO:0000313" key="1">
    <source>
        <dbReference type="EMBL" id="KOS46527.1"/>
    </source>
</evidence>
<gene>
    <name evidence="1" type="ORF">ACN38_g2554</name>
</gene>
<sequence>MIPTDTIVPTFKLFRHSFIYIYIYIKGLPSLWQNSKFLAGEREEASIRRKTKLPLLRSPILHPRSMGQLSCLEEGNLQTREPGEYPLRRCYCGLAAWPAWSQGSISSDAIPSVNRGQKGNIWICETQSYLPQSFLSSQRHS</sequence>
<dbReference type="EMBL" id="LHQQ01000028">
    <property type="protein sequence ID" value="KOS46527.1"/>
    <property type="molecule type" value="Genomic_DNA"/>
</dbReference>
<keyword evidence="2" id="KW-1185">Reference proteome</keyword>